<gene>
    <name evidence="10" type="ORF">PYX00_003382</name>
</gene>
<dbReference type="Gene3D" id="1.10.287.70">
    <property type="match status" value="1"/>
</dbReference>
<keyword evidence="3 8" id="KW-0812">Transmembrane</keyword>
<dbReference type="PANTHER" id="PTHR42643">
    <property type="entry name" value="IONOTROPIC RECEPTOR 20A-RELATED"/>
    <property type="match status" value="1"/>
</dbReference>
<keyword evidence="6" id="KW-0675">Receptor</keyword>
<evidence type="ECO:0000256" key="8">
    <source>
        <dbReference type="SAM" id="Phobius"/>
    </source>
</evidence>
<reference evidence="10" key="1">
    <citation type="journal article" date="2024" name="Gigascience">
        <title>Chromosome-level genome of the poultry shaft louse Menopon gallinae provides insight into the host-switching and adaptive evolution of parasitic lice.</title>
        <authorList>
            <person name="Xu Y."/>
            <person name="Ma L."/>
            <person name="Liu S."/>
            <person name="Liang Y."/>
            <person name="Liu Q."/>
            <person name="He Z."/>
            <person name="Tian L."/>
            <person name="Duan Y."/>
            <person name="Cai W."/>
            <person name="Li H."/>
            <person name="Song F."/>
        </authorList>
    </citation>
    <scope>NUCLEOTIDE SEQUENCE</scope>
    <source>
        <strain evidence="10">Cailab_2023a</strain>
    </source>
</reference>
<sequence length="630" mass="72887">MNQLLLSVFGAVFLIHSITPTGKESVVKCFKHVAMKYFREKMVLLLVWNGDGDTESEWMKEIIKYMIGSVNWSVHLSDENYIPPEFDYYRFRVDRQSAENIIILLRRDRTDAVDKVKSLSENRLWLSRARMLIVMESEGDEGELLENLWTTKRVLNAVVMAIGNDSIRFVTVYPIPNRMDVEVLDVWEDGFEVERELFEDKVPADFQGHLVKLGASQNQPYVIPTETPGVYTEGIDVRTIFTLRDHLNFTVEFVKLPKDQNPYMTFVNGTPSGLFGMLYRGEADVVFLGLRNRHDRAIFGEALTSHLEDISVWIVPVKFVQSESLYEMFDQYVWIAVGSVLSLLMIVFVLINRCTTEDGSQVPSILDCIFEVFSNQLCFSPRKKFLKRTRVKVFITVMYFYGLHILSAYNSSLLDTLMRPPVPMYVKTPEEAAETGLVAYLFLSARTAYNNTKHEMWNRILQPEAHVYTIDYPSSLTKIAHGEKAFTLMLKYAAMYELGKDDRSVRVRILKERFGNYPVSLFIYRGHPFKDVFDKKVLQLVESGIVVHWMSQFLALYDRRTAPNEGFRQEEPIRLKHVRSILIVVCLSWVLSGVVFAFELRRAPGAWKTIIFPRIGHINQQQHLPEDVNI</sequence>
<keyword evidence="7" id="KW-0325">Glycoprotein</keyword>
<dbReference type="EMBL" id="JARGDH010000002">
    <property type="protein sequence ID" value="KAL0275568.1"/>
    <property type="molecule type" value="Genomic_DNA"/>
</dbReference>
<protein>
    <submittedName>
        <fullName evidence="10">Uncharacterized protein</fullName>
    </submittedName>
</protein>
<feature type="signal peptide" evidence="9">
    <location>
        <begin position="1"/>
        <end position="20"/>
    </location>
</feature>
<evidence type="ECO:0000256" key="2">
    <source>
        <dbReference type="ARBA" id="ARBA00022475"/>
    </source>
</evidence>
<feature type="transmembrane region" description="Helical" evidence="8">
    <location>
        <begin position="577"/>
        <end position="598"/>
    </location>
</feature>
<evidence type="ECO:0000256" key="9">
    <source>
        <dbReference type="SAM" id="SignalP"/>
    </source>
</evidence>
<evidence type="ECO:0000256" key="1">
    <source>
        <dbReference type="ARBA" id="ARBA00004651"/>
    </source>
</evidence>
<evidence type="ECO:0000313" key="10">
    <source>
        <dbReference type="EMBL" id="KAL0275568.1"/>
    </source>
</evidence>
<comment type="caution">
    <text evidence="10">The sequence shown here is derived from an EMBL/GenBank/DDBJ whole genome shotgun (WGS) entry which is preliminary data.</text>
</comment>
<comment type="subcellular location">
    <subcellularLocation>
        <location evidence="1">Cell membrane</location>
        <topology evidence="1">Multi-pass membrane protein</topology>
    </subcellularLocation>
</comment>
<dbReference type="AlphaFoldDB" id="A0AAW2I1H7"/>
<dbReference type="PANTHER" id="PTHR42643:SF24">
    <property type="entry name" value="IONOTROPIC RECEPTOR 60A"/>
    <property type="match status" value="1"/>
</dbReference>
<dbReference type="InterPro" id="IPR052192">
    <property type="entry name" value="Insect_Ionotropic_Sensory_Rcpt"/>
</dbReference>
<feature type="transmembrane region" description="Helical" evidence="8">
    <location>
        <begin position="332"/>
        <end position="351"/>
    </location>
</feature>
<feature type="transmembrane region" description="Helical" evidence="8">
    <location>
        <begin position="391"/>
        <end position="412"/>
    </location>
</feature>
<accession>A0AAW2I1H7</accession>
<name>A0AAW2I1H7_9NEOP</name>
<feature type="chain" id="PRO_5043822688" evidence="9">
    <location>
        <begin position="21"/>
        <end position="630"/>
    </location>
</feature>
<evidence type="ECO:0000256" key="5">
    <source>
        <dbReference type="ARBA" id="ARBA00023136"/>
    </source>
</evidence>
<keyword evidence="9" id="KW-0732">Signal</keyword>
<evidence type="ECO:0000256" key="7">
    <source>
        <dbReference type="ARBA" id="ARBA00023180"/>
    </source>
</evidence>
<dbReference type="GO" id="GO:0005886">
    <property type="term" value="C:plasma membrane"/>
    <property type="evidence" value="ECO:0007669"/>
    <property type="project" value="UniProtKB-SubCell"/>
</dbReference>
<evidence type="ECO:0000256" key="4">
    <source>
        <dbReference type="ARBA" id="ARBA00022989"/>
    </source>
</evidence>
<keyword evidence="2" id="KW-1003">Cell membrane</keyword>
<keyword evidence="4 8" id="KW-1133">Transmembrane helix</keyword>
<proteinExistence type="predicted"/>
<dbReference type="SUPFAM" id="SSF53850">
    <property type="entry name" value="Periplasmic binding protein-like II"/>
    <property type="match status" value="1"/>
</dbReference>
<dbReference type="Gene3D" id="3.40.190.10">
    <property type="entry name" value="Periplasmic binding protein-like II"/>
    <property type="match status" value="1"/>
</dbReference>
<evidence type="ECO:0000256" key="6">
    <source>
        <dbReference type="ARBA" id="ARBA00023170"/>
    </source>
</evidence>
<keyword evidence="5 8" id="KW-0472">Membrane</keyword>
<evidence type="ECO:0000256" key="3">
    <source>
        <dbReference type="ARBA" id="ARBA00022692"/>
    </source>
</evidence>
<organism evidence="10">
    <name type="scientific">Menopon gallinae</name>
    <name type="common">poultry shaft louse</name>
    <dbReference type="NCBI Taxonomy" id="328185"/>
    <lineage>
        <taxon>Eukaryota</taxon>
        <taxon>Metazoa</taxon>
        <taxon>Ecdysozoa</taxon>
        <taxon>Arthropoda</taxon>
        <taxon>Hexapoda</taxon>
        <taxon>Insecta</taxon>
        <taxon>Pterygota</taxon>
        <taxon>Neoptera</taxon>
        <taxon>Paraneoptera</taxon>
        <taxon>Psocodea</taxon>
        <taxon>Troctomorpha</taxon>
        <taxon>Phthiraptera</taxon>
        <taxon>Amblycera</taxon>
        <taxon>Menoponidae</taxon>
        <taxon>Menopon</taxon>
    </lineage>
</organism>